<dbReference type="EMBL" id="JACHWY010000001">
    <property type="protein sequence ID" value="MBB3046702.1"/>
    <property type="molecule type" value="Genomic_DNA"/>
</dbReference>
<dbReference type="Gene3D" id="3.60.40.10">
    <property type="entry name" value="PPM-type phosphatase domain"/>
    <property type="match status" value="1"/>
</dbReference>
<dbReference type="InterPro" id="IPR001789">
    <property type="entry name" value="Sig_transdc_resp-reg_receiver"/>
</dbReference>
<organism evidence="5 6">
    <name type="scientific">Litorivivens lipolytica</name>
    <dbReference type="NCBI Taxonomy" id="1524264"/>
    <lineage>
        <taxon>Bacteria</taxon>
        <taxon>Pseudomonadati</taxon>
        <taxon>Pseudomonadota</taxon>
        <taxon>Gammaproteobacteria</taxon>
        <taxon>Litorivivens</taxon>
    </lineage>
</organism>
<dbReference type="PANTHER" id="PTHR43156">
    <property type="entry name" value="STAGE II SPORULATION PROTEIN E-RELATED"/>
    <property type="match status" value="1"/>
</dbReference>
<dbReference type="SUPFAM" id="SSF81606">
    <property type="entry name" value="PP2C-like"/>
    <property type="match status" value="1"/>
</dbReference>
<gene>
    <name evidence="5" type="ORF">FHR99_000938</name>
</gene>
<dbReference type="Proteomes" id="UP000537130">
    <property type="component" value="Unassembled WGS sequence"/>
</dbReference>
<dbReference type="GO" id="GO:0016791">
    <property type="term" value="F:phosphatase activity"/>
    <property type="evidence" value="ECO:0007669"/>
    <property type="project" value="TreeGrafter"/>
</dbReference>
<evidence type="ECO:0000256" key="2">
    <source>
        <dbReference type="PROSITE-ProRule" id="PRU00169"/>
    </source>
</evidence>
<dbReference type="Pfam" id="PF07228">
    <property type="entry name" value="SpoIIE"/>
    <property type="match status" value="1"/>
</dbReference>
<keyword evidence="6" id="KW-1185">Reference proteome</keyword>
<dbReference type="SMART" id="SM00331">
    <property type="entry name" value="PP2C_SIG"/>
    <property type="match status" value="1"/>
</dbReference>
<feature type="domain" description="Response regulatory" evidence="4">
    <location>
        <begin position="9"/>
        <end position="122"/>
    </location>
</feature>
<dbReference type="PROSITE" id="PS50110">
    <property type="entry name" value="RESPONSE_REGULATORY"/>
    <property type="match status" value="1"/>
</dbReference>
<evidence type="ECO:0000313" key="6">
    <source>
        <dbReference type="Proteomes" id="UP000537130"/>
    </source>
</evidence>
<dbReference type="Pfam" id="PF00072">
    <property type="entry name" value="Response_reg"/>
    <property type="match status" value="1"/>
</dbReference>
<comment type="caution">
    <text evidence="5">The sequence shown here is derived from an EMBL/GenBank/DDBJ whole genome shotgun (WGS) entry which is preliminary data.</text>
</comment>
<feature type="coiled-coil region" evidence="3">
    <location>
        <begin position="127"/>
        <end position="158"/>
    </location>
</feature>
<evidence type="ECO:0000313" key="5">
    <source>
        <dbReference type="EMBL" id="MBB3046702.1"/>
    </source>
</evidence>
<proteinExistence type="predicted"/>
<accession>A0A7W4W3C5</accession>
<feature type="modified residue" description="4-aspartylphosphate" evidence="2">
    <location>
        <position position="58"/>
    </location>
</feature>
<dbReference type="GO" id="GO:0000160">
    <property type="term" value="P:phosphorelay signal transduction system"/>
    <property type="evidence" value="ECO:0007669"/>
    <property type="project" value="InterPro"/>
</dbReference>
<dbReference type="AlphaFoldDB" id="A0A7W4W3C5"/>
<protein>
    <submittedName>
        <fullName evidence="5">Serine phosphatase RsbU (Regulator of sigma subunit)</fullName>
    </submittedName>
</protein>
<dbReference type="SMART" id="SM00448">
    <property type="entry name" value="REC"/>
    <property type="match status" value="1"/>
</dbReference>
<keyword evidence="2" id="KW-0597">Phosphoprotein</keyword>
<dbReference type="Gene3D" id="3.40.50.2300">
    <property type="match status" value="1"/>
</dbReference>
<reference evidence="5 6" key="1">
    <citation type="submission" date="2020-08" db="EMBL/GenBank/DDBJ databases">
        <title>Genomic Encyclopedia of Type Strains, Phase III (KMG-III): the genomes of soil and plant-associated and newly described type strains.</title>
        <authorList>
            <person name="Whitman W."/>
        </authorList>
    </citation>
    <scope>NUCLEOTIDE SEQUENCE [LARGE SCALE GENOMIC DNA]</scope>
    <source>
        <strain evidence="5 6">CECT 8654</strain>
    </source>
</reference>
<dbReference type="Gene3D" id="1.20.5.390">
    <property type="entry name" value="L1 transposable element, trimerization domain"/>
    <property type="match status" value="1"/>
</dbReference>
<dbReference type="PANTHER" id="PTHR43156:SF2">
    <property type="entry name" value="STAGE II SPORULATION PROTEIN E"/>
    <property type="match status" value="1"/>
</dbReference>
<dbReference type="SUPFAM" id="SSF52172">
    <property type="entry name" value="CheY-like"/>
    <property type="match status" value="1"/>
</dbReference>
<dbReference type="InterPro" id="IPR001932">
    <property type="entry name" value="PPM-type_phosphatase-like_dom"/>
</dbReference>
<evidence type="ECO:0000256" key="3">
    <source>
        <dbReference type="SAM" id="Coils"/>
    </source>
</evidence>
<dbReference type="RefSeq" id="WP_183409381.1">
    <property type="nucleotide sequence ID" value="NZ_JACHWY010000001.1"/>
</dbReference>
<dbReference type="InterPro" id="IPR052016">
    <property type="entry name" value="Bact_Sigma-Reg"/>
</dbReference>
<keyword evidence="1" id="KW-0378">Hydrolase</keyword>
<evidence type="ECO:0000259" key="4">
    <source>
        <dbReference type="PROSITE" id="PS50110"/>
    </source>
</evidence>
<dbReference type="InterPro" id="IPR036457">
    <property type="entry name" value="PPM-type-like_dom_sf"/>
</dbReference>
<name>A0A7W4W3C5_9GAMM</name>
<keyword evidence="3" id="KW-0175">Coiled coil</keyword>
<evidence type="ECO:0000256" key="1">
    <source>
        <dbReference type="ARBA" id="ARBA00022801"/>
    </source>
</evidence>
<sequence>MTQPENRKRLLLIQRDDEQRNELASALERLGYRVESRDNGDAGLQAFNEDTPDAVLLDLYVGDDGRRTLERLTSDPREVPVIVISRRRVMADVVEALRKGACDYLMVTSTIGDEKLLGHAMERAFQQGALRRENREYRSKLETANRDLLESLSHLKKDQQAGRHIQLKMLPETPKTIGKFRFHQHILPSLYLSGDFIDYFIVGDRYAVFFVADVSGHGASSAFVTVMLKNLFARKRSDFHHRHSSAILSPAHMLDKANRELLGMEIDKHVTMCVGVIDLQSDELCYSIAGHLPAPILSVDGTARYLDGHDLPVGLFPDVSYSEHRMLLPPKAVLTLFSDGILEVLNPKGVIAKEQYLLEALEDGPESADDVIKTFKLDSIEEAPDDIAVLVVSRV</sequence>
<dbReference type="InterPro" id="IPR011006">
    <property type="entry name" value="CheY-like_superfamily"/>
</dbReference>